<dbReference type="OrthoDB" id="76001at2759"/>
<dbReference type="Pfam" id="PF00069">
    <property type="entry name" value="Pkinase"/>
    <property type="match status" value="1"/>
</dbReference>
<keyword evidence="4" id="KW-0418">Kinase</keyword>
<sequence length="184" mass="19790">MIIYRDLKPENLLIDEEGYIKVVDFGFAKVCQDRTYTLCGTPEYLAPEFLMPQHNYCNSSSNNNATCNNATSNNSSLPTITTAAPQPTSSPSSCISVSVAGDTTYCIEGPICSGDGILPAGTKSPLQGTAATADCHSYLKSYVGNNKCTLSVKQPIPRSQPVLGAVCFLLNSIFINLIENMYIQ</sequence>
<evidence type="ECO:0000259" key="6">
    <source>
        <dbReference type="PROSITE" id="PS50011"/>
    </source>
</evidence>
<name>A0A1W0AC79_9STRA</name>
<keyword evidence="5" id="KW-0067">ATP-binding</keyword>
<dbReference type="PROSITE" id="PS00108">
    <property type="entry name" value="PROTEIN_KINASE_ST"/>
    <property type="match status" value="1"/>
</dbReference>
<protein>
    <recommendedName>
        <fullName evidence="6">Protein kinase domain-containing protein</fullName>
    </recommendedName>
</protein>
<evidence type="ECO:0000256" key="4">
    <source>
        <dbReference type="ARBA" id="ARBA00022777"/>
    </source>
</evidence>
<dbReference type="GO" id="GO:0005524">
    <property type="term" value="F:ATP binding"/>
    <property type="evidence" value="ECO:0007669"/>
    <property type="project" value="UniProtKB-KW"/>
</dbReference>
<dbReference type="EMBL" id="JNBS01000050">
    <property type="protein sequence ID" value="OQS07855.1"/>
    <property type="molecule type" value="Genomic_DNA"/>
</dbReference>
<dbReference type="InterPro" id="IPR000719">
    <property type="entry name" value="Prot_kinase_dom"/>
</dbReference>
<keyword evidence="8" id="KW-1185">Reference proteome</keyword>
<dbReference type="PANTHER" id="PTHR24353">
    <property type="entry name" value="CYCLIC NUCLEOTIDE-DEPENDENT PROTEIN KINASE"/>
    <property type="match status" value="1"/>
</dbReference>
<evidence type="ECO:0000256" key="3">
    <source>
        <dbReference type="ARBA" id="ARBA00022741"/>
    </source>
</evidence>
<organism evidence="7 8">
    <name type="scientific">Thraustotheca clavata</name>
    <dbReference type="NCBI Taxonomy" id="74557"/>
    <lineage>
        <taxon>Eukaryota</taxon>
        <taxon>Sar</taxon>
        <taxon>Stramenopiles</taxon>
        <taxon>Oomycota</taxon>
        <taxon>Saprolegniomycetes</taxon>
        <taxon>Saprolegniales</taxon>
        <taxon>Achlyaceae</taxon>
        <taxon>Thraustotheca</taxon>
    </lineage>
</organism>
<comment type="caution">
    <text evidence="7">The sequence shown here is derived from an EMBL/GenBank/DDBJ whole genome shotgun (WGS) entry which is preliminary data.</text>
</comment>
<gene>
    <name evidence="7" type="ORF">THRCLA_00152</name>
</gene>
<keyword evidence="2" id="KW-0808">Transferase</keyword>
<reference evidence="7 8" key="1">
    <citation type="journal article" date="2014" name="Genome Biol. Evol.">
        <title>The secreted proteins of Achlya hypogyna and Thraustotheca clavata identify the ancestral oomycete secretome and reveal gene acquisitions by horizontal gene transfer.</title>
        <authorList>
            <person name="Misner I."/>
            <person name="Blouin N."/>
            <person name="Leonard G."/>
            <person name="Richards T.A."/>
            <person name="Lane C.E."/>
        </authorList>
    </citation>
    <scope>NUCLEOTIDE SEQUENCE [LARGE SCALE GENOMIC DNA]</scope>
    <source>
        <strain evidence="7 8">ATCC 34112</strain>
    </source>
</reference>
<dbReference type="InterPro" id="IPR011009">
    <property type="entry name" value="Kinase-like_dom_sf"/>
</dbReference>
<dbReference type="SUPFAM" id="SSF56112">
    <property type="entry name" value="Protein kinase-like (PK-like)"/>
    <property type="match status" value="1"/>
</dbReference>
<dbReference type="Gene3D" id="1.10.510.10">
    <property type="entry name" value="Transferase(Phosphotransferase) domain 1"/>
    <property type="match status" value="1"/>
</dbReference>
<dbReference type="GO" id="GO:0005952">
    <property type="term" value="C:cAMP-dependent protein kinase complex"/>
    <property type="evidence" value="ECO:0007669"/>
    <property type="project" value="TreeGrafter"/>
</dbReference>
<dbReference type="AlphaFoldDB" id="A0A1W0AC79"/>
<evidence type="ECO:0000313" key="7">
    <source>
        <dbReference type="EMBL" id="OQS07855.1"/>
    </source>
</evidence>
<dbReference type="InterPro" id="IPR008271">
    <property type="entry name" value="Ser/Thr_kinase_AS"/>
</dbReference>
<dbReference type="Proteomes" id="UP000243217">
    <property type="component" value="Unassembled WGS sequence"/>
</dbReference>
<dbReference type="PANTHER" id="PTHR24353:SF37">
    <property type="entry name" value="CAMP-DEPENDENT PROTEIN KINASE CATALYTIC SUBUNIT PRKX"/>
    <property type="match status" value="1"/>
</dbReference>
<dbReference type="PROSITE" id="PS50011">
    <property type="entry name" value="PROTEIN_KINASE_DOM"/>
    <property type="match status" value="1"/>
</dbReference>
<proteinExistence type="predicted"/>
<evidence type="ECO:0000256" key="2">
    <source>
        <dbReference type="ARBA" id="ARBA00022679"/>
    </source>
</evidence>
<keyword evidence="3" id="KW-0547">Nucleotide-binding</keyword>
<dbReference type="GO" id="GO:0004691">
    <property type="term" value="F:cAMP-dependent protein kinase activity"/>
    <property type="evidence" value="ECO:0007669"/>
    <property type="project" value="TreeGrafter"/>
</dbReference>
<evidence type="ECO:0000313" key="8">
    <source>
        <dbReference type="Proteomes" id="UP000243217"/>
    </source>
</evidence>
<accession>A0A1W0AC79</accession>
<evidence type="ECO:0000256" key="5">
    <source>
        <dbReference type="ARBA" id="ARBA00022840"/>
    </source>
</evidence>
<keyword evidence="1" id="KW-0723">Serine/threonine-protein kinase</keyword>
<feature type="domain" description="Protein kinase" evidence="6">
    <location>
        <begin position="1"/>
        <end position="184"/>
    </location>
</feature>
<evidence type="ECO:0000256" key="1">
    <source>
        <dbReference type="ARBA" id="ARBA00022527"/>
    </source>
</evidence>
<dbReference type="STRING" id="74557.A0A1W0AC79"/>